<comment type="subcellular location">
    <subcellularLocation>
        <location evidence="1">Endosome</location>
    </subcellularLocation>
</comment>
<dbReference type="GO" id="GO:0035091">
    <property type="term" value="F:phosphatidylinositol binding"/>
    <property type="evidence" value="ECO:0007669"/>
    <property type="project" value="InterPro"/>
</dbReference>
<evidence type="ECO:0000313" key="9">
    <source>
        <dbReference type="EMBL" id="GFY64680.1"/>
    </source>
</evidence>
<sequence length="641" mass="70286">MLKIGRSCPFEDDIEKATNENNLSEDWSLIMHICDNATNYQDGAKFCFKAILKRLHHNVPRVVLQTLTLLDACVKNCDRKFLLQVASMEFTSEVRKLLGKMHPQAETKLKQLLQRWATEEFKDDAELGIIPSLYYKLKSEGVEFPTENEKKPAAPVCTDPDAVTSQEEENDIIKAIEISLKDTGRYDAPSEYGSSSYGGEIASKPLPEPFKVRAIYDFDAAEDNELTIKTGEIVLVLDNSNANWWKGSNHRGEGLFPANFVSEDLDYKPEETISETSSVAETVSDATFSGEVKIDEAKIEALINWLNDTDPANECPDPKDMLRLEDEVHQMAPLIEENLQAVDKRLAMLNLVNEKIMSAFDLFHSLSDSWSTLPSNVKYSTMPVSQPPVSMPATASTAFPSMQPFTNPQMMYVPVPSTGPQYVMAGDQAESKPVSALQTQVLPQMPTTGPQTVPSESSNSDKSGNNVNTLPTSGNPICYPPVMMNPYHPGAVGGYFVPPNLQMPFPYPPNHPNMQPQGFIPPGAPNTMNATYPVQSMGPYMPFPYYMINNPAAAAAQTNIPTSVSQNSDQENAKIPSTSVAVTEKNAASSAPSFSTYSNDLQSMSFSTSSAGNDQNGLMTNSVTLSAVSSNSHIEPIQVSK</sequence>
<evidence type="ECO:0000259" key="8">
    <source>
        <dbReference type="PROSITE" id="PS50179"/>
    </source>
</evidence>
<dbReference type="GO" id="GO:0043130">
    <property type="term" value="F:ubiquitin binding"/>
    <property type="evidence" value="ECO:0007669"/>
    <property type="project" value="InterPro"/>
</dbReference>
<proteinExistence type="inferred from homology"/>
<dbReference type="AlphaFoldDB" id="A0A8X6Y5D9"/>
<comment type="caution">
    <text evidence="9">The sequence shown here is derived from an EMBL/GenBank/DDBJ whole genome shotgun (WGS) entry which is preliminary data.</text>
</comment>
<reference evidence="9" key="1">
    <citation type="submission" date="2020-08" db="EMBL/GenBank/DDBJ databases">
        <title>Multicomponent nature underlies the extraordinary mechanical properties of spider dragline silk.</title>
        <authorList>
            <person name="Kono N."/>
            <person name="Nakamura H."/>
            <person name="Mori M."/>
            <person name="Yoshida Y."/>
            <person name="Ohtoshi R."/>
            <person name="Malay A.D."/>
            <person name="Moran D.A.P."/>
            <person name="Tomita M."/>
            <person name="Numata K."/>
            <person name="Arakawa K."/>
        </authorList>
    </citation>
    <scope>NUCLEOTIDE SEQUENCE</scope>
</reference>
<dbReference type="SMART" id="SM00326">
    <property type="entry name" value="SH3"/>
    <property type="match status" value="1"/>
</dbReference>
<dbReference type="EMBL" id="BMAV01015355">
    <property type="protein sequence ID" value="GFY64680.1"/>
    <property type="molecule type" value="Genomic_DNA"/>
</dbReference>
<evidence type="ECO:0000256" key="6">
    <source>
        <dbReference type="SAM" id="MobiDB-lite"/>
    </source>
</evidence>
<dbReference type="OrthoDB" id="10068368at2759"/>
<evidence type="ECO:0000259" key="7">
    <source>
        <dbReference type="PROSITE" id="PS50002"/>
    </source>
</evidence>
<dbReference type="PROSITE" id="PS50002">
    <property type="entry name" value="SH3"/>
    <property type="match status" value="1"/>
</dbReference>
<organism evidence="9 10">
    <name type="scientific">Trichonephila inaurata madagascariensis</name>
    <dbReference type="NCBI Taxonomy" id="2747483"/>
    <lineage>
        <taxon>Eukaryota</taxon>
        <taxon>Metazoa</taxon>
        <taxon>Ecdysozoa</taxon>
        <taxon>Arthropoda</taxon>
        <taxon>Chelicerata</taxon>
        <taxon>Arachnida</taxon>
        <taxon>Araneae</taxon>
        <taxon>Araneomorphae</taxon>
        <taxon>Entelegynae</taxon>
        <taxon>Araneoidea</taxon>
        <taxon>Nephilidae</taxon>
        <taxon>Trichonephila</taxon>
        <taxon>Trichonephila inaurata</taxon>
    </lineage>
</organism>
<dbReference type="PROSITE" id="PS50179">
    <property type="entry name" value="VHS"/>
    <property type="match status" value="1"/>
</dbReference>
<dbReference type="PRINTS" id="PR00452">
    <property type="entry name" value="SH3DOMAIN"/>
</dbReference>
<dbReference type="Gene3D" id="1.25.40.90">
    <property type="match status" value="1"/>
</dbReference>
<dbReference type="PANTHER" id="PTHR45929:SF3">
    <property type="entry name" value="JAK PATHWAY SIGNAL TRANSDUCTION ADAPTOR MOLECULE"/>
    <property type="match status" value="1"/>
</dbReference>
<dbReference type="SUPFAM" id="SSF50044">
    <property type="entry name" value="SH3-domain"/>
    <property type="match status" value="1"/>
</dbReference>
<evidence type="ECO:0000256" key="4">
    <source>
        <dbReference type="ARBA" id="ARBA00022753"/>
    </source>
</evidence>
<evidence type="ECO:0000313" key="10">
    <source>
        <dbReference type="Proteomes" id="UP000886998"/>
    </source>
</evidence>
<dbReference type="PANTHER" id="PTHR45929">
    <property type="entry name" value="JAK PATHWAY SIGNAL TRANSDUCTION ADAPTOR MOLECULE"/>
    <property type="match status" value="1"/>
</dbReference>
<name>A0A8X6Y5D9_9ARAC</name>
<feature type="domain" description="VHS" evidence="8">
    <location>
        <begin position="17"/>
        <end position="145"/>
    </location>
</feature>
<keyword evidence="4" id="KW-0967">Endosome</keyword>
<evidence type="ECO:0000256" key="5">
    <source>
        <dbReference type="PROSITE-ProRule" id="PRU00192"/>
    </source>
</evidence>
<keyword evidence="10" id="KW-1185">Reference proteome</keyword>
<feature type="region of interest" description="Disordered" evidence="6">
    <location>
        <begin position="444"/>
        <end position="472"/>
    </location>
</feature>
<dbReference type="Pfam" id="PF00790">
    <property type="entry name" value="VHS"/>
    <property type="match status" value="1"/>
</dbReference>
<comment type="similarity">
    <text evidence="2">Belongs to the STAM family.</text>
</comment>
<dbReference type="Gene3D" id="1.20.5.1940">
    <property type="match status" value="1"/>
</dbReference>
<evidence type="ECO:0000256" key="1">
    <source>
        <dbReference type="ARBA" id="ARBA00004177"/>
    </source>
</evidence>
<feature type="domain" description="SH3" evidence="7">
    <location>
        <begin position="207"/>
        <end position="266"/>
    </location>
</feature>
<gene>
    <name evidence="9" type="primary">STAM2</name>
    <name evidence="9" type="ORF">TNIN_188401</name>
</gene>
<dbReference type="SUPFAM" id="SSF48464">
    <property type="entry name" value="ENTH/VHS domain"/>
    <property type="match status" value="1"/>
</dbReference>
<evidence type="ECO:0000256" key="3">
    <source>
        <dbReference type="ARBA" id="ARBA00022443"/>
    </source>
</evidence>
<dbReference type="Pfam" id="PF00018">
    <property type="entry name" value="SH3_1"/>
    <property type="match status" value="1"/>
</dbReference>
<dbReference type="InterPro" id="IPR036028">
    <property type="entry name" value="SH3-like_dom_sf"/>
</dbReference>
<dbReference type="InterPro" id="IPR050670">
    <property type="entry name" value="STAM"/>
</dbReference>
<dbReference type="InterPro" id="IPR008942">
    <property type="entry name" value="ENTH_VHS"/>
</dbReference>
<keyword evidence="3 5" id="KW-0728">SH3 domain</keyword>
<dbReference type="Proteomes" id="UP000886998">
    <property type="component" value="Unassembled WGS sequence"/>
</dbReference>
<protein>
    <submittedName>
        <fullName evidence="9">Signal transducing adapter molecule 2</fullName>
    </submittedName>
</protein>
<dbReference type="SMART" id="SM00288">
    <property type="entry name" value="VHS"/>
    <property type="match status" value="1"/>
</dbReference>
<evidence type="ECO:0000256" key="2">
    <source>
        <dbReference type="ARBA" id="ARBA00009666"/>
    </source>
</evidence>
<dbReference type="CDD" id="cd03568">
    <property type="entry name" value="VHS_STAM"/>
    <property type="match status" value="1"/>
</dbReference>
<dbReference type="GO" id="GO:0033565">
    <property type="term" value="C:ESCRT-0 complex"/>
    <property type="evidence" value="ECO:0007669"/>
    <property type="project" value="TreeGrafter"/>
</dbReference>
<dbReference type="GO" id="GO:0043328">
    <property type="term" value="P:protein transport to vacuole involved in ubiquitin-dependent protein catabolic process via the multivesicular body sorting pathway"/>
    <property type="evidence" value="ECO:0007669"/>
    <property type="project" value="TreeGrafter"/>
</dbReference>
<accession>A0A8X6Y5D9</accession>
<dbReference type="Gene3D" id="2.30.30.40">
    <property type="entry name" value="SH3 Domains"/>
    <property type="match status" value="1"/>
</dbReference>
<dbReference type="InterPro" id="IPR001452">
    <property type="entry name" value="SH3_domain"/>
</dbReference>
<dbReference type="InterPro" id="IPR002014">
    <property type="entry name" value="VHS_dom"/>
</dbReference>